<dbReference type="EMBL" id="WWCM01000001">
    <property type="protein sequence ID" value="MYM37988.1"/>
    <property type="molecule type" value="Genomic_DNA"/>
</dbReference>
<name>A0ABW9VHD6_9BURK</name>
<keyword evidence="2" id="KW-1185">Reference proteome</keyword>
<protein>
    <submittedName>
        <fullName evidence="1">DUF1439 domain-containing protein</fullName>
    </submittedName>
</protein>
<organism evidence="1 2">
    <name type="scientific">Duganella qianjiadongensis</name>
    <dbReference type="NCBI Taxonomy" id="2692176"/>
    <lineage>
        <taxon>Bacteria</taxon>
        <taxon>Pseudomonadati</taxon>
        <taxon>Pseudomonadota</taxon>
        <taxon>Betaproteobacteria</taxon>
        <taxon>Burkholderiales</taxon>
        <taxon>Oxalobacteraceae</taxon>
        <taxon>Telluria group</taxon>
        <taxon>Duganella</taxon>
    </lineage>
</organism>
<dbReference type="Gene3D" id="3.15.10.40">
    <property type="entry name" value="Uncharacterised protein PF07273, DUF1439"/>
    <property type="match status" value="1"/>
</dbReference>
<sequence>MSTISRFSRWTAVLVCGAALAACATLVGPRQVELPQVKLQQNLERKFPLHERVLGIFELELSHPQLAIMAENDRVSLSLDVQVRPLLARQNWQGSMQLSGRLKVDTMRNTIYLSDAHVDRMAMRGMDEGKQNQVASVANLLAESSLRDVPVYTLKPDELRYGGVQFALTGISTRPGALVVHVQPQ</sequence>
<dbReference type="PROSITE" id="PS51257">
    <property type="entry name" value="PROKAR_LIPOPROTEIN"/>
    <property type="match status" value="1"/>
</dbReference>
<gene>
    <name evidence="1" type="ORF">GTP27_01440</name>
</gene>
<proteinExistence type="predicted"/>
<dbReference type="RefSeq" id="WP_161037408.1">
    <property type="nucleotide sequence ID" value="NZ_WWCM01000001.1"/>
</dbReference>
<reference evidence="1 2" key="1">
    <citation type="submission" date="2019-12" db="EMBL/GenBank/DDBJ databases">
        <title>Novel species isolated from a subtropical stream in China.</title>
        <authorList>
            <person name="Lu H."/>
        </authorList>
    </citation>
    <scope>NUCLEOTIDE SEQUENCE [LARGE SCALE GENOMIC DNA]</scope>
    <source>
        <strain evidence="1 2">CY13W</strain>
    </source>
</reference>
<dbReference type="InterPro" id="IPR010835">
    <property type="entry name" value="DUF1439"/>
</dbReference>
<dbReference type="Proteomes" id="UP000478090">
    <property type="component" value="Unassembled WGS sequence"/>
</dbReference>
<dbReference type="Pfam" id="PF07273">
    <property type="entry name" value="DUF1439"/>
    <property type="match status" value="1"/>
</dbReference>
<evidence type="ECO:0000313" key="1">
    <source>
        <dbReference type="EMBL" id="MYM37988.1"/>
    </source>
</evidence>
<evidence type="ECO:0000313" key="2">
    <source>
        <dbReference type="Proteomes" id="UP000478090"/>
    </source>
</evidence>
<accession>A0ABW9VHD6</accession>
<comment type="caution">
    <text evidence="1">The sequence shown here is derived from an EMBL/GenBank/DDBJ whole genome shotgun (WGS) entry which is preliminary data.</text>
</comment>